<organism evidence="2">
    <name type="scientific">Caldilineaceae bacterium SB0664_bin_27</name>
    <dbReference type="NCBI Taxonomy" id="2605260"/>
    <lineage>
        <taxon>Bacteria</taxon>
        <taxon>Bacillati</taxon>
        <taxon>Chloroflexota</taxon>
        <taxon>Caldilineae</taxon>
        <taxon>Caldilineales</taxon>
        <taxon>Caldilineaceae</taxon>
    </lineage>
</organism>
<dbReference type="Pfam" id="PF24718">
    <property type="entry name" value="HTH_73"/>
    <property type="match status" value="1"/>
</dbReference>
<gene>
    <name evidence="2" type="ORF">F4Y42_11230</name>
</gene>
<accession>A0A6B0YV56</accession>
<evidence type="ECO:0000313" key="2">
    <source>
        <dbReference type="EMBL" id="MXY94005.1"/>
    </source>
</evidence>
<proteinExistence type="predicted"/>
<name>A0A6B0YV56_9CHLR</name>
<evidence type="ECO:0000259" key="1">
    <source>
        <dbReference type="Pfam" id="PF24718"/>
    </source>
</evidence>
<protein>
    <recommendedName>
        <fullName evidence="1">HTH-like domain-containing protein</fullName>
    </recommendedName>
</protein>
<dbReference type="EMBL" id="VXRG01000094">
    <property type="protein sequence ID" value="MXY94005.1"/>
    <property type="molecule type" value="Genomic_DNA"/>
</dbReference>
<dbReference type="AlphaFoldDB" id="A0A6B0YV56"/>
<dbReference type="InterPro" id="IPR056975">
    <property type="entry name" value="HTH_73"/>
</dbReference>
<feature type="domain" description="HTH-like" evidence="1">
    <location>
        <begin position="11"/>
        <end position="81"/>
    </location>
</feature>
<sequence length="91" mass="10335">MTERTDALHIELAGKLRVMLDLTPARPMSAIHHLFGILYAGEIRDMKTYELEYIAELAGQTASMGKEIGKGRNLAAYVEVKPAFRQYRIWP</sequence>
<comment type="caution">
    <text evidence="2">The sequence shown here is derived from an EMBL/GenBank/DDBJ whole genome shotgun (WGS) entry which is preliminary data.</text>
</comment>
<reference evidence="2" key="1">
    <citation type="submission" date="2019-09" db="EMBL/GenBank/DDBJ databases">
        <title>Characterisation of the sponge microbiome using genome-centric metagenomics.</title>
        <authorList>
            <person name="Engelberts J.P."/>
            <person name="Robbins S.J."/>
            <person name="De Goeij J.M."/>
            <person name="Aranda M."/>
            <person name="Bell S.C."/>
            <person name="Webster N.S."/>
        </authorList>
    </citation>
    <scope>NUCLEOTIDE SEQUENCE</scope>
    <source>
        <strain evidence="2">SB0664_bin_27</strain>
    </source>
</reference>